<dbReference type="AlphaFoldDB" id="A0A6J6S5K2"/>
<dbReference type="EMBL" id="CAFBIY010000098">
    <property type="protein sequence ID" value="CAB4851819.1"/>
    <property type="molecule type" value="Genomic_DNA"/>
</dbReference>
<dbReference type="EMBL" id="CAFBOL010000058">
    <property type="protein sequence ID" value="CAB4998848.1"/>
    <property type="molecule type" value="Genomic_DNA"/>
</dbReference>
<evidence type="ECO:0000313" key="9">
    <source>
        <dbReference type="EMBL" id="CAB4998848.1"/>
    </source>
</evidence>
<reference evidence="5" key="1">
    <citation type="submission" date="2020-05" db="EMBL/GenBank/DDBJ databases">
        <authorList>
            <person name="Chiriac C."/>
            <person name="Salcher M."/>
            <person name="Ghai R."/>
            <person name="Kavagutti S V."/>
        </authorList>
    </citation>
    <scope>NUCLEOTIDE SEQUENCE</scope>
</reference>
<organism evidence="5">
    <name type="scientific">freshwater metagenome</name>
    <dbReference type="NCBI Taxonomy" id="449393"/>
    <lineage>
        <taxon>unclassified sequences</taxon>
        <taxon>metagenomes</taxon>
        <taxon>ecological metagenomes</taxon>
    </lineage>
</organism>
<dbReference type="Pfam" id="PF00472">
    <property type="entry name" value="RF-1"/>
    <property type="match status" value="1"/>
</dbReference>
<evidence type="ECO:0000256" key="2">
    <source>
        <dbReference type="SAM" id="MobiDB-lite"/>
    </source>
</evidence>
<dbReference type="EMBL" id="CAFBMT010000004">
    <property type="protein sequence ID" value="CAB4921751.1"/>
    <property type="molecule type" value="Genomic_DNA"/>
</dbReference>
<dbReference type="PANTHER" id="PTHR47814">
    <property type="entry name" value="PEPTIDYL-TRNA HYDROLASE ARFB"/>
    <property type="match status" value="1"/>
</dbReference>
<feature type="region of interest" description="Disordered" evidence="2">
    <location>
        <begin position="99"/>
        <end position="144"/>
    </location>
</feature>
<dbReference type="PANTHER" id="PTHR47814:SF1">
    <property type="entry name" value="PEPTIDYL-TRNA HYDROLASE ARFB"/>
    <property type="match status" value="1"/>
</dbReference>
<dbReference type="EMBL" id="CAEZYF010000012">
    <property type="protein sequence ID" value="CAB4729827.1"/>
    <property type="molecule type" value="Genomic_DNA"/>
</dbReference>
<feature type="domain" description="Prokaryotic-type class I peptide chain release factors" evidence="3">
    <location>
        <begin position="19"/>
        <end position="136"/>
    </location>
</feature>
<evidence type="ECO:0000313" key="6">
    <source>
        <dbReference type="EMBL" id="CAB4832739.1"/>
    </source>
</evidence>
<dbReference type="GO" id="GO:0004045">
    <property type="term" value="F:peptidyl-tRNA hydrolase activity"/>
    <property type="evidence" value="ECO:0007669"/>
    <property type="project" value="TreeGrafter"/>
</dbReference>
<proteinExistence type="inferred from homology"/>
<dbReference type="InterPro" id="IPR000352">
    <property type="entry name" value="Pep_chain_release_fac_I"/>
</dbReference>
<dbReference type="Gene3D" id="3.30.160.20">
    <property type="match status" value="1"/>
</dbReference>
<gene>
    <name evidence="5" type="ORF">UFOPK2656_02030</name>
    <name evidence="6" type="ORF">UFOPK3099_02253</name>
    <name evidence="7" type="ORF">UFOPK3267_01740</name>
    <name evidence="8" type="ORF">UFOPK3651_00898</name>
    <name evidence="9" type="ORF">UFOPK3931_01997</name>
    <name evidence="4" type="ORF">UFOPK4189_00927</name>
</gene>
<name>A0A6J6S5K2_9ZZZZ</name>
<feature type="compositionally biased region" description="Basic and acidic residues" evidence="2">
    <location>
        <begin position="118"/>
        <end position="129"/>
    </location>
</feature>
<sequence>MSDQFEPIEGVHRTPAGRRIDASAITWVATRSGGPGGQHANTSDTAVTVTIHIARTGLPEVVRTRIEAVAGSVITAMSSSSRSQWRNRQSAWRAALERLDELAAPPAPPRARTRPSRGAREDRLREKHQASQRKQARRRPSGDD</sequence>
<evidence type="ECO:0000313" key="5">
    <source>
        <dbReference type="EMBL" id="CAB4729827.1"/>
    </source>
</evidence>
<dbReference type="EMBL" id="CAFAAV010000211">
    <property type="protein sequence ID" value="CAB4832739.1"/>
    <property type="molecule type" value="Genomic_DNA"/>
</dbReference>
<evidence type="ECO:0000313" key="8">
    <source>
        <dbReference type="EMBL" id="CAB4921751.1"/>
    </source>
</evidence>
<evidence type="ECO:0000313" key="4">
    <source>
        <dbReference type="EMBL" id="CAB4363148.1"/>
    </source>
</evidence>
<protein>
    <submittedName>
        <fullName evidence="5">Unannotated protein</fullName>
    </submittedName>
</protein>
<dbReference type="GO" id="GO:0003747">
    <property type="term" value="F:translation release factor activity"/>
    <property type="evidence" value="ECO:0007669"/>
    <property type="project" value="InterPro"/>
</dbReference>
<dbReference type="SUPFAM" id="SSF75620">
    <property type="entry name" value="Release factor"/>
    <property type="match status" value="1"/>
</dbReference>
<dbReference type="GO" id="GO:0072344">
    <property type="term" value="P:rescue of stalled ribosome"/>
    <property type="evidence" value="ECO:0007669"/>
    <property type="project" value="TreeGrafter"/>
</dbReference>
<comment type="similarity">
    <text evidence="1">Belongs to the prokaryotic/mitochondrial release factor family.</text>
</comment>
<dbReference type="GO" id="GO:0043022">
    <property type="term" value="F:ribosome binding"/>
    <property type="evidence" value="ECO:0007669"/>
    <property type="project" value="TreeGrafter"/>
</dbReference>
<accession>A0A6J6S5K2</accession>
<evidence type="ECO:0000259" key="3">
    <source>
        <dbReference type="Pfam" id="PF00472"/>
    </source>
</evidence>
<evidence type="ECO:0000313" key="7">
    <source>
        <dbReference type="EMBL" id="CAB4851819.1"/>
    </source>
</evidence>
<feature type="compositionally biased region" description="Basic residues" evidence="2">
    <location>
        <begin position="130"/>
        <end position="144"/>
    </location>
</feature>
<dbReference type="EMBL" id="CAESGF010000004">
    <property type="protein sequence ID" value="CAB4363148.1"/>
    <property type="molecule type" value="Genomic_DNA"/>
</dbReference>
<dbReference type="InterPro" id="IPR045853">
    <property type="entry name" value="Pep_chain_release_fac_I_sf"/>
</dbReference>
<evidence type="ECO:0000256" key="1">
    <source>
        <dbReference type="ARBA" id="ARBA00010835"/>
    </source>
</evidence>